<dbReference type="AlphaFoldDB" id="A0AA39P835"/>
<feature type="compositionally biased region" description="Polar residues" evidence="1">
    <location>
        <begin position="319"/>
        <end position="334"/>
    </location>
</feature>
<keyword evidence="5" id="KW-1185">Reference proteome</keyword>
<comment type="caution">
    <text evidence="4">The sequence shown here is derived from an EMBL/GenBank/DDBJ whole genome shotgun (WGS) entry which is preliminary data.</text>
</comment>
<sequence>MLSKFSFSVISLLIFSSPSLAVYRGIFSQTCYQYTSRGVVRHGAQGVCINDCAAIYLGGKPQRLTRGTARFQDGGCTGGINGHTPCNVGASAFGVQGTSCDEYPYASTHEGAASGNPAVLRCIPAGENSSGGQQLTQFYSSGVQPGDTFDVAFVWGQPVYNNMGQQVGTNPPIPAAAVQMCYAQHRANDGREFRMILTTQLFRRFTSVFRRETPELREVTAGHESAVVEPTWARTARNLTVMAYGDIKLETPVWSDLYGKDEVVRIIESSDPDYPPKMSTKTTGSKTGDNQLTKGTGGKSTKMIGATPTAPARLLVTKAHTTGTKAIPKSTKTAANRREKA</sequence>
<dbReference type="InterPro" id="IPR029476">
    <property type="entry name" value="DNase_NucA_NucB"/>
</dbReference>
<feature type="chain" id="PRO_5041290734" description="Deoxyribonuclease NucA/NucB domain-containing protein" evidence="2">
    <location>
        <begin position="22"/>
        <end position="341"/>
    </location>
</feature>
<evidence type="ECO:0000313" key="5">
    <source>
        <dbReference type="Proteomes" id="UP001175228"/>
    </source>
</evidence>
<organism evidence="4 5">
    <name type="scientific">Armillaria luteobubalina</name>
    <dbReference type="NCBI Taxonomy" id="153913"/>
    <lineage>
        <taxon>Eukaryota</taxon>
        <taxon>Fungi</taxon>
        <taxon>Dikarya</taxon>
        <taxon>Basidiomycota</taxon>
        <taxon>Agaricomycotina</taxon>
        <taxon>Agaricomycetes</taxon>
        <taxon>Agaricomycetidae</taxon>
        <taxon>Agaricales</taxon>
        <taxon>Marasmiineae</taxon>
        <taxon>Physalacriaceae</taxon>
        <taxon>Armillaria</taxon>
    </lineage>
</organism>
<evidence type="ECO:0000256" key="2">
    <source>
        <dbReference type="SAM" id="SignalP"/>
    </source>
</evidence>
<keyword evidence="2" id="KW-0732">Signal</keyword>
<accession>A0AA39P835</accession>
<feature type="region of interest" description="Disordered" evidence="1">
    <location>
        <begin position="269"/>
        <end position="341"/>
    </location>
</feature>
<dbReference type="EMBL" id="JAUEPU010000095">
    <property type="protein sequence ID" value="KAK0478628.1"/>
    <property type="molecule type" value="Genomic_DNA"/>
</dbReference>
<dbReference type="Proteomes" id="UP001175228">
    <property type="component" value="Unassembled WGS sequence"/>
</dbReference>
<evidence type="ECO:0000256" key="1">
    <source>
        <dbReference type="SAM" id="MobiDB-lite"/>
    </source>
</evidence>
<feature type="compositionally biased region" description="Low complexity" evidence="1">
    <location>
        <begin position="279"/>
        <end position="288"/>
    </location>
</feature>
<evidence type="ECO:0000259" key="3">
    <source>
        <dbReference type="Pfam" id="PF14040"/>
    </source>
</evidence>
<name>A0AA39P835_9AGAR</name>
<feature type="domain" description="Deoxyribonuclease NucA/NucB" evidence="3">
    <location>
        <begin position="82"/>
        <end position="151"/>
    </location>
</feature>
<protein>
    <recommendedName>
        <fullName evidence="3">Deoxyribonuclease NucA/NucB domain-containing protein</fullName>
    </recommendedName>
</protein>
<reference evidence="4" key="1">
    <citation type="submission" date="2023-06" db="EMBL/GenBank/DDBJ databases">
        <authorList>
            <consortium name="Lawrence Berkeley National Laboratory"/>
            <person name="Ahrendt S."/>
            <person name="Sahu N."/>
            <person name="Indic B."/>
            <person name="Wong-Bajracharya J."/>
            <person name="Merenyi Z."/>
            <person name="Ke H.-M."/>
            <person name="Monk M."/>
            <person name="Kocsube S."/>
            <person name="Drula E."/>
            <person name="Lipzen A."/>
            <person name="Balint B."/>
            <person name="Henrissat B."/>
            <person name="Andreopoulos B."/>
            <person name="Martin F.M."/>
            <person name="Harder C.B."/>
            <person name="Rigling D."/>
            <person name="Ford K.L."/>
            <person name="Foster G.D."/>
            <person name="Pangilinan J."/>
            <person name="Papanicolaou A."/>
            <person name="Barry K."/>
            <person name="LaButti K."/>
            <person name="Viragh M."/>
            <person name="Koriabine M."/>
            <person name="Yan M."/>
            <person name="Riley R."/>
            <person name="Champramary S."/>
            <person name="Plett K.L."/>
            <person name="Tsai I.J."/>
            <person name="Slot J."/>
            <person name="Sipos G."/>
            <person name="Plett J."/>
            <person name="Nagy L.G."/>
            <person name="Grigoriev I.V."/>
        </authorList>
    </citation>
    <scope>NUCLEOTIDE SEQUENCE</scope>
    <source>
        <strain evidence="4">HWK02</strain>
    </source>
</reference>
<gene>
    <name evidence="4" type="ORF">EDD18DRAFT_1443402</name>
</gene>
<proteinExistence type="predicted"/>
<feature type="signal peptide" evidence="2">
    <location>
        <begin position="1"/>
        <end position="21"/>
    </location>
</feature>
<evidence type="ECO:0000313" key="4">
    <source>
        <dbReference type="EMBL" id="KAK0478628.1"/>
    </source>
</evidence>
<dbReference type="Pfam" id="PF14040">
    <property type="entry name" value="DNase_NucA_NucB"/>
    <property type="match status" value="1"/>
</dbReference>